<dbReference type="STRING" id="1531966.A0A0A1T3P9"/>
<comment type="similarity">
    <text evidence="1">Belongs to the C/M/P thioester hydrolase family.</text>
</comment>
<dbReference type="InterPro" id="IPR049449">
    <property type="entry name" value="TesB_ACOT8-like_N"/>
</dbReference>
<accession>A0A0A1T3P9</accession>
<dbReference type="InterPro" id="IPR003703">
    <property type="entry name" value="Acyl_CoA_thio"/>
</dbReference>
<evidence type="ECO:0000259" key="4">
    <source>
        <dbReference type="Pfam" id="PF20789"/>
    </source>
</evidence>
<feature type="domain" description="Acyl-CoA thioesterase-like N-terminal HotDog" evidence="3">
    <location>
        <begin position="44"/>
        <end position="123"/>
    </location>
</feature>
<dbReference type="Pfam" id="PF20789">
    <property type="entry name" value="4HBT_3C"/>
    <property type="match status" value="1"/>
</dbReference>
<dbReference type="GO" id="GO:0005782">
    <property type="term" value="C:peroxisomal matrix"/>
    <property type="evidence" value="ECO:0007669"/>
    <property type="project" value="UniProtKB-SubCell"/>
</dbReference>
<keyword evidence="6" id="KW-1185">Reference proteome</keyword>
<dbReference type="PANTHER" id="PTHR11066:SF64">
    <property type="entry name" value="ACYL-COA THIOESTERASE (AFU_ORTHOLOGUE AFUA_1G12060)"/>
    <property type="match status" value="1"/>
</dbReference>
<evidence type="ECO:0000313" key="5">
    <source>
        <dbReference type="EMBL" id="CEJ91801.1"/>
    </source>
</evidence>
<organism evidence="5 6">
    <name type="scientific">[Torrubiella] hemipterigena</name>
    <dbReference type="NCBI Taxonomy" id="1531966"/>
    <lineage>
        <taxon>Eukaryota</taxon>
        <taxon>Fungi</taxon>
        <taxon>Dikarya</taxon>
        <taxon>Ascomycota</taxon>
        <taxon>Pezizomycotina</taxon>
        <taxon>Sordariomycetes</taxon>
        <taxon>Hypocreomycetidae</taxon>
        <taxon>Hypocreales</taxon>
        <taxon>Clavicipitaceae</taxon>
        <taxon>Clavicipitaceae incertae sedis</taxon>
        <taxon>'Torrubiella' clade</taxon>
    </lineage>
</organism>
<gene>
    <name evidence="5" type="ORF">VHEMI07492</name>
</gene>
<proteinExistence type="inferred from homology"/>
<evidence type="ECO:0000256" key="2">
    <source>
        <dbReference type="ARBA" id="ARBA00022801"/>
    </source>
</evidence>
<dbReference type="GO" id="GO:0009062">
    <property type="term" value="P:fatty acid catabolic process"/>
    <property type="evidence" value="ECO:0007669"/>
    <property type="project" value="TreeGrafter"/>
</dbReference>
<dbReference type="OrthoDB" id="68328at2759"/>
<keyword evidence="2" id="KW-0378">Hydrolase</keyword>
<dbReference type="EMBL" id="CDHN01000004">
    <property type="protein sequence ID" value="CEJ91801.1"/>
    <property type="molecule type" value="Genomic_DNA"/>
</dbReference>
<evidence type="ECO:0000313" key="6">
    <source>
        <dbReference type="Proteomes" id="UP000039046"/>
    </source>
</evidence>
<dbReference type="Gene3D" id="2.40.160.210">
    <property type="entry name" value="Acyl-CoA thioesterase, double hotdog domain"/>
    <property type="match status" value="1"/>
</dbReference>
<sequence>MTWHRPSLAEAFAITAVPVAQDTNSERFISHYPPWKLGTELPIPPPAFGAFGGTVYGQAALAAARAHEKRVSIESDKDARMGIFSIQGVFTRPAIQDRPFVHDVTPIQNGRSFAAYLTSTRQSTQPSSIPKGPFSVSDANLPLNEPCFTCITTMGRPRESQVSFQQPVSAQQMYHSILSQRAPDQWDSCPQLDLEPTVQLFPNAGHGAFPILDMYKVDMTEFNKDKPYTDRRELLFYRPHKPIAQDDPNAHITAHAYASDRNGLLMLANHVGFARSFKKAATLSYSFYVHSNASEAVMDDKGWWLLEFRWTRADAERCIMETKIWSPDGKHIASGYQDGVLSAHDTTKVKL</sequence>
<dbReference type="HOGENOM" id="CLU_051867_1_0_1"/>
<evidence type="ECO:0000256" key="1">
    <source>
        <dbReference type="ARBA" id="ARBA00006538"/>
    </source>
</evidence>
<evidence type="ECO:0008006" key="7">
    <source>
        <dbReference type="Google" id="ProtNLM"/>
    </source>
</evidence>
<dbReference type="Pfam" id="PF13622">
    <property type="entry name" value="4HBT_3"/>
    <property type="match status" value="1"/>
</dbReference>
<reference evidence="5 6" key="1">
    <citation type="journal article" date="2015" name="Genome Announc.">
        <title>Draft Genome Sequence and Gene Annotation of the Entomopathogenic Fungus Verticillium hemipterigenum.</title>
        <authorList>
            <person name="Horn F."/>
            <person name="Habel A."/>
            <person name="Scharf D.H."/>
            <person name="Dworschak J."/>
            <person name="Brakhage A.A."/>
            <person name="Guthke R."/>
            <person name="Hertweck C."/>
            <person name="Linde J."/>
        </authorList>
    </citation>
    <scope>NUCLEOTIDE SEQUENCE [LARGE SCALE GENOMIC DNA]</scope>
</reference>
<dbReference type="InterPro" id="IPR029069">
    <property type="entry name" value="HotDog_dom_sf"/>
</dbReference>
<protein>
    <recommendedName>
        <fullName evidence="7">Acyl-CoA thioesterase II</fullName>
    </recommendedName>
</protein>
<dbReference type="CDD" id="cd03444">
    <property type="entry name" value="Thioesterase_II_repeat1"/>
    <property type="match status" value="1"/>
</dbReference>
<dbReference type="AlphaFoldDB" id="A0A0A1T3P9"/>
<dbReference type="SUPFAM" id="SSF54637">
    <property type="entry name" value="Thioesterase/thiol ester dehydrase-isomerase"/>
    <property type="match status" value="2"/>
</dbReference>
<dbReference type="GO" id="GO:0047617">
    <property type="term" value="F:fatty acyl-CoA hydrolase activity"/>
    <property type="evidence" value="ECO:0007669"/>
    <property type="project" value="InterPro"/>
</dbReference>
<feature type="domain" description="Acyl-CoA thioesterase-like C-terminal" evidence="4">
    <location>
        <begin position="224"/>
        <end position="340"/>
    </location>
</feature>
<dbReference type="GO" id="GO:0006637">
    <property type="term" value="P:acyl-CoA metabolic process"/>
    <property type="evidence" value="ECO:0007669"/>
    <property type="project" value="InterPro"/>
</dbReference>
<dbReference type="PANTHER" id="PTHR11066">
    <property type="entry name" value="ACYL-COA THIOESTERASE"/>
    <property type="match status" value="1"/>
</dbReference>
<name>A0A0A1T3P9_9HYPO</name>
<evidence type="ECO:0000259" key="3">
    <source>
        <dbReference type="Pfam" id="PF13622"/>
    </source>
</evidence>
<dbReference type="InterPro" id="IPR049450">
    <property type="entry name" value="ACOT8-like_C"/>
</dbReference>
<dbReference type="Proteomes" id="UP000039046">
    <property type="component" value="Unassembled WGS sequence"/>
</dbReference>
<dbReference type="InterPro" id="IPR042171">
    <property type="entry name" value="Acyl-CoA_hotdog"/>
</dbReference>